<keyword evidence="3" id="KW-0804">Transcription</keyword>
<keyword evidence="2 5" id="KW-0238">DNA-binding</keyword>
<dbReference type="CDD" id="cd07377">
    <property type="entry name" value="WHTH_GntR"/>
    <property type="match status" value="1"/>
</dbReference>
<dbReference type="PRINTS" id="PR00035">
    <property type="entry name" value="HTHGNTR"/>
</dbReference>
<organism evidence="5 6">
    <name type="scientific">Kribbella aluminosa</name>
    <dbReference type="NCBI Taxonomy" id="416017"/>
    <lineage>
        <taxon>Bacteria</taxon>
        <taxon>Bacillati</taxon>
        <taxon>Actinomycetota</taxon>
        <taxon>Actinomycetes</taxon>
        <taxon>Propionibacteriales</taxon>
        <taxon>Kribbellaceae</taxon>
        <taxon>Kribbella</taxon>
    </lineage>
</organism>
<dbReference type="Proteomes" id="UP000755585">
    <property type="component" value="Unassembled WGS sequence"/>
</dbReference>
<dbReference type="InterPro" id="IPR036390">
    <property type="entry name" value="WH_DNA-bd_sf"/>
</dbReference>
<gene>
    <name evidence="5" type="ORF">JOF29_000374</name>
</gene>
<dbReference type="GO" id="GO:0003677">
    <property type="term" value="F:DNA binding"/>
    <property type="evidence" value="ECO:0007669"/>
    <property type="project" value="UniProtKB-KW"/>
</dbReference>
<keyword evidence="1" id="KW-0805">Transcription regulation</keyword>
<accession>A0ABS4UCC6</accession>
<feature type="domain" description="HTH gntR-type" evidence="4">
    <location>
        <begin position="1"/>
        <end position="66"/>
    </location>
</feature>
<dbReference type="InterPro" id="IPR011711">
    <property type="entry name" value="GntR_C"/>
</dbReference>
<dbReference type="RefSeq" id="WP_209692483.1">
    <property type="nucleotide sequence ID" value="NZ_BAAAVU010000028.1"/>
</dbReference>
<sequence length="212" mass="23279">MADRAYLTLREGIIGGRYPIGSRMRERELSAELQVSRIPVREAIAQLESEGLVVTQPRRGAVVRQLTLEDIGELFDVRLSLEVLAARLAADRVRAGASTDRLRELMATADRVTRAGDEQAIREANAALHLEIVTLSGNRLLGQTMAPLVGRIRWLFALTSDRDPAVQCREHRELCAAIEAGNPDLAEALAYSHIELGRVPSLTALAGRLPEQ</sequence>
<dbReference type="SUPFAM" id="SSF48008">
    <property type="entry name" value="GntR ligand-binding domain-like"/>
    <property type="match status" value="1"/>
</dbReference>
<evidence type="ECO:0000313" key="5">
    <source>
        <dbReference type="EMBL" id="MBP2349291.1"/>
    </source>
</evidence>
<dbReference type="Pfam" id="PF00392">
    <property type="entry name" value="GntR"/>
    <property type="match status" value="1"/>
</dbReference>
<reference evidence="5 6" key="1">
    <citation type="submission" date="2021-03" db="EMBL/GenBank/DDBJ databases">
        <title>Sequencing the genomes of 1000 actinobacteria strains.</title>
        <authorList>
            <person name="Klenk H.-P."/>
        </authorList>
    </citation>
    <scope>NUCLEOTIDE SEQUENCE [LARGE SCALE GENOMIC DNA]</scope>
    <source>
        <strain evidence="5 6">DSM 18824</strain>
    </source>
</reference>
<dbReference type="SMART" id="SM00345">
    <property type="entry name" value="HTH_GNTR"/>
    <property type="match status" value="1"/>
</dbReference>
<dbReference type="PANTHER" id="PTHR43537">
    <property type="entry name" value="TRANSCRIPTIONAL REGULATOR, GNTR FAMILY"/>
    <property type="match status" value="1"/>
</dbReference>
<name>A0ABS4UCC6_9ACTN</name>
<comment type="caution">
    <text evidence="5">The sequence shown here is derived from an EMBL/GenBank/DDBJ whole genome shotgun (WGS) entry which is preliminary data.</text>
</comment>
<dbReference type="InterPro" id="IPR000524">
    <property type="entry name" value="Tscrpt_reg_HTH_GntR"/>
</dbReference>
<dbReference type="SMART" id="SM00895">
    <property type="entry name" value="FCD"/>
    <property type="match status" value="1"/>
</dbReference>
<dbReference type="InterPro" id="IPR036388">
    <property type="entry name" value="WH-like_DNA-bd_sf"/>
</dbReference>
<evidence type="ECO:0000256" key="3">
    <source>
        <dbReference type="ARBA" id="ARBA00023163"/>
    </source>
</evidence>
<evidence type="ECO:0000259" key="4">
    <source>
        <dbReference type="PROSITE" id="PS50949"/>
    </source>
</evidence>
<dbReference type="Gene3D" id="1.20.120.530">
    <property type="entry name" value="GntR ligand-binding domain-like"/>
    <property type="match status" value="1"/>
</dbReference>
<dbReference type="PROSITE" id="PS50949">
    <property type="entry name" value="HTH_GNTR"/>
    <property type="match status" value="1"/>
</dbReference>
<keyword evidence="6" id="KW-1185">Reference proteome</keyword>
<dbReference type="SUPFAM" id="SSF46785">
    <property type="entry name" value="Winged helix' DNA-binding domain"/>
    <property type="match status" value="1"/>
</dbReference>
<dbReference type="Gene3D" id="1.10.10.10">
    <property type="entry name" value="Winged helix-like DNA-binding domain superfamily/Winged helix DNA-binding domain"/>
    <property type="match status" value="1"/>
</dbReference>
<dbReference type="InterPro" id="IPR008920">
    <property type="entry name" value="TF_FadR/GntR_C"/>
</dbReference>
<protein>
    <submittedName>
        <fullName evidence="5">DNA-binding GntR family transcriptional regulator</fullName>
    </submittedName>
</protein>
<proteinExistence type="predicted"/>
<dbReference type="EMBL" id="JAGINT010000001">
    <property type="protein sequence ID" value="MBP2349291.1"/>
    <property type="molecule type" value="Genomic_DNA"/>
</dbReference>
<evidence type="ECO:0000313" key="6">
    <source>
        <dbReference type="Proteomes" id="UP000755585"/>
    </source>
</evidence>
<dbReference type="PANTHER" id="PTHR43537:SF24">
    <property type="entry name" value="GLUCONATE OPERON TRANSCRIPTIONAL REPRESSOR"/>
    <property type="match status" value="1"/>
</dbReference>
<evidence type="ECO:0000256" key="1">
    <source>
        <dbReference type="ARBA" id="ARBA00023015"/>
    </source>
</evidence>
<evidence type="ECO:0000256" key="2">
    <source>
        <dbReference type="ARBA" id="ARBA00023125"/>
    </source>
</evidence>
<dbReference type="Pfam" id="PF07729">
    <property type="entry name" value="FCD"/>
    <property type="match status" value="1"/>
</dbReference>